<dbReference type="CDD" id="cd00093">
    <property type="entry name" value="HTH_XRE"/>
    <property type="match status" value="1"/>
</dbReference>
<dbReference type="InterPro" id="IPR050400">
    <property type="entry name" value="Bact_Cytoskel_RodZ"/>
</dbReference>
<keyword evidence="1" id="KW-0472">Membrane</keyword>
<dbReference type="Proteomes" id="UP001149719">
    <property type="component" value="Unassembled WGS sequence"/>
</dbReference>
<dbReference type="RefSeq" id="WP_269127223.1">
    <property type="nucleotide sequence ID" value="NZ_JAPUBN010000020.1"/>
</dbReference>
<protein>
    <submittedName>
        <fullName evidence="3">DUF4115 domain-containing protein</fullName>
    </submittedName>
</protein>
<proteinExistence type="predicted"/>
<evidence type="ECO:0000256" key="1">
    <source>
        <dbReference type="SAM" id="Phobius"/>
    </source>
</evidence>
<dbReference type="EMBL" id="JAPUBN010000020">
    <property type="protein sequence ID" value="MCZ2723127.1"/>
    <property type="molecule type" value="Genomic_DNA"/>
</dbReference>
<evidence type="ECO:0000259" key="2">
    <source>
        <dbReference type="Pfam" id="PF13464"/>
    </source>
</evidence>
<reference evidence="3" key="1">
    <citation type="submission" date="2022-12" db="EMBL/GenBank/DDBJ databases">
        <title>Marinomonas 15G1-11 sp. nov, isolated from marine algae.</title>
        <authorList>
            <person name="Butt M."/>
            <person name="Choi D.G."/>
            <person name="Kim J.M."/>
            <person name="Lee J.K."/>
            <person name="Baek J.H."/>
            <person name="Jeon C.O."/>
        </authorList>
    </citation>
    <scope>NUCLEOTIDE SEQUENCE</scope>
    <source>
        <strain evidence="3">15G1-11</strain>
    </source>
</reference>
<keyword evidence="1" id="KW-0812">Transmembrane</keyword>
<evidence type="ECO:0000313" key="4">
    <source>
        <dbReference type="Proteomes" id="UP001149719"/>
    </source>
</evidence>
<dbReference type="SUPFAM" id="SSF47413">
    <property type="entry name" value="lambda repressor-like DNA-binding domains"/>
    <property type="match status" value="1"/>
</dbReference>
<keyword evidence="1" id="KW-1133">Transmembrane helix</keyword>
<comment type="caution">
    <text evidence="3">The sequence shown here is derived from an EMBL/GenBank/DDBJ whole genome shotgun (WGS) entry which is preliminary data.</text>
</comment>
<evidence type="ECO:0000313" key="3">
    <source>
        <dbReference type="EMBL" id="MCZ2723127.1"/>
    </source>
</evidence>
<feature type="transmembrane region" description="Helical" evidence="1">
    <location>
        <begin position="115"/>
        <end position="134"/>
    </location>
</feature>
<gene>
    <name evidence="3" type="ORF">O1D97_16285</name>
</gene>
<dbReference type="PANTHER" id="PTHR34475">
    <property type="match status" value="1"/>
</dbReference>
<dbReference type="PANTHER" id="PTHR34475:SF1">
    <property type="entry name" value="CYTOSKELETON PROTEIN RODZ"/>
    <property type="match status" value="1"/>
</dbReference>
<sequence length="339" mass="37470">MNTNFSSDALTDGDGAGIDIGNELLIRRLHLNLTQGQISDQLKIPLNQIQALENNHFDVFRSPVFARGYLKNYIRALGLDEVYLLSHFDTLQNSKKTVLEPIDKVKKQAHLTDPIVLFISVVLISVLVFLVFWWPTMEAEDALEMTMAEENVTIENDIVDEDILSPSASVSDTESVSDSELQKELITEKLTIKSSDSVEESASDTDIVTGLSAETKALLKEAGVSVDAVALETQSITKNSEQAKIDTLAQEQSPTTDVTYRDDVVVNFKQDCWTEVRNQSGKILFSGIKKGGSTLTLSGSSSYRVVLGYAPGVSELLFKGKSFDFTSFIRKDLARFELK</sequence>
<dbReference type="Gene3D" id="1.10.260.40">
    <property type="entry name" value="lambda repressor-like DNA-binding domains"/>
    <property type="match status" value="1"/>
</dbReference>
<dbReference type="Pfam" id="PF13413">
    <property type="entry name" value="HTH_25"/>
    <property type="match status" value="1"/>
</dbReference>
<keyword evidence="4" id="KW-1185">Reference proteome</keyword>
<dbReference type="InterPro" id="IPR010982">
    <property type="entry name" value="Lambda_DNA-bd_dom_sf"/>
</dbReference>
<feature type="domain" description="Cytoskeleton protein RodZ-like C-terminal" evidence="2">
    <location>
        <begin position="265"/>
        <end position="337"/>
    </location>
</feature>
<organism evidence="3 4">
    <name type="scientific">Marinomonas phaeophyticola</name>
    <dbReference type="NCBI Taxonomy" id="3004091"/>
    <lineage>
        <taxon>Bacteria</taxon>
        <taxon>Pseudomonadati</taxon>
        <taxon>Pseudomonadota</taxon>
        <taxon>Gammaproteobacteria</taxon>
        <taxon>Oceanospirillales</taxon>
        <taxon>Oceanospirillaceae</taxon>
        <taxon>Marinomonas</taxon>
    </lineage>
</organism>
<dbReference type="Pfam" id="PF13464">
    <property type="entry name" value="RodZ_C"/>
    <property type="match status" value="1"/>
</dbReference>
<dbReference type="InterPro" id="IPR001387">
    <property type="entry name" value="Cro/C1-type_HTH"/>
</dbReference>
<dbReference type="InterPro" id="IPR025194">
    <property type="entry name" value="RodZ-like_C"/>
</dbReference>
<name>A0ABT4JXK9_9GAMM</name>
<accession>A0ABT4JXK9</accession>